<dbReference type="RefSeq" id="WP_377144851.1">
    <property type="nucleotide sequence ID" value="NZ_JBHTIA010000012.1"/>
</dbReference>
<dbReference type="PANTHER" id="PTHR33930">
    <property type="entry name" value="ALKYL HYDROPEROXIDE REDUCTASE AHPD"/>
    <property type="match status" value="1"/>
</dbReference>
<evidence type="ECO:0000313" key="3">
    <source>
        <dbReference type="Proteomes" id="UP001597073"/>
    </source>
</evidence>
<evidence type="ECO:0000313" key="2">
    <source>
        <dbReference type="EMBL" id="MFD0766699.1"/>
    </source>
</evidence>
<dbReference type="Pfam" id="PF02627">
    <property type="entry name" value="CMD"/>
    <property type="match status" value="1"/>
</dbReference>
<comment type="caution">
    <text evidence="2">The sequence shown here is derived from an EMBL/GenBank/DDBJ whole genome shotgun (WGS) entry which is preliminary data.</text>
</comment>
<sequence>MQKSPDNPMLLFAQEAPEVANAFDALIQSIVASKGLDTKTKQLLYIALKAAEGDQVAVGWHSAMAKAAGAKKAEVVDAILLTLTVRGIRGVASCLPTALKAFETE</sequence>
<organism evidence="2 3">
    <name type="scientific">Mucilaginibacter lutimaris</name>
    <dbReference type="NCBI Taxonomy" id="931629"/>
    <lineage>
        <taxon>Bacteria</taxon>
        <taxon>Pseudomonadati</taxon>
        <taxon>Bacteroidota</taxon>
        <taxon>Sphingobacteriia</taxon>
        <taxon>Sphingobacteriales</taxon>
        <taxon>Sphingobacteriaceae</taxon>
        <taxon>Mucilaginibacter</taxon>
    </lineage>
</organism>
<dbReference type="Gene3D" id="1.20.1290.10">
    <property type="entry name" value="AhpD-like"/>
    <property type="match status" value="1"/>
</dbReference>
<dbReference type="PANTHER" id="PTHR33930:SF2">
    <property type="entry name" value="BLR3452 PROTEIN"/>
    <property type="match status" value="1"/>
</dbReference>
<evidence type="ECO:0000259" key="1">
    <source>
        <dbReference type="Pfam" id="PF02627"/>
    </source>
</evidence>
<keyword evidence="3" id="KW-1185">Reference proteome</keyword>
<dbReference type="SUPFAM" id="SSF69118">
    <property type="entry name" value="AhpD-like"/>
    <property type="match status" value="1"/>
</dbReference>
<dbReference type="InterPro" id="IPR003779">
    <property type="entry name" value="CMD-like"/>
</dbReference>
<dbReference type="EMBL" id="JBHTIA010000012">
    <property type="protein sequence ID" value="MFD0766699.1"/>
    <property type="molecule type" value="Genomic_DNA"/>
</dbReference>
<reference evidence="3" key="1">
    <citation type="journal article" date="2019" name="Int. J. Syst. Evol. Microbiol.">
        <title>The Global Catalogue of Microorganisms (GCM) 10K type strain sequencing project: providing services to taxonomists for standard genome sequencing and annotation.</title>
        <authorList>
            <consortium name="The Broad Institute Genomics Platform"/>
            <consortium name="The Broad Institute Genome Sequencing Center for Infectious Disease"/>
            <person name="Wu L."/>
            <person name="Ma J."/>
        </authorList>
    </citation>
    <scope>NUCLEOTIDE SEQUENCE [LARGE SCALE GENOMIC DNA]</scope>
    <source>
        <strain evidence="3">CCUG 60742</strain>
    </source>
</reference>
<feature type="domain" description="Carboxymuconolactone decarboxylase-like" evidence="1">
    <location>
        <begin position="17"/>
        <end position="87"/>
    </location>
</feature>
<dbReference type="InterPro" id="IPR029032">
    <property type="entry name" value="AhpD-like"/>
</dbReference>
<dbReference type="Proteomes" id="UP001597073">
    <property type="component" value="Unassembled WGS sequence"/>
</dbReference>
<name>A0ABW2ZKK3_9SPHI</name>
<proteinExistence type="predicted"/>
<accession>A0ABW2ZKK3</accession>
<protein>
    <submittedName>
        <fullName evidence="2">Carboxymuconolactone decarboxylase family protein</fullName>
    </submittedName>
</protein>
<gene>
    <name evidence="2" type="ORF">ACFQZI_17690</name>
</gene>